<gene>
    <name evidence="1" type="ORF">M0R45_014438</name>
</gene>
<dbReference type="EMBL" id="JBEDUW010000003">
    <property type="protein sequence ID" value="KAK9937663.1"/>
    <property type="molecule type" value="Genomic_DNA"/>
</dbReference>
<sequence length="77" mass="8311">MDQIEQASPTFLENIAAVRLRTQRELINGLEVGFRDELDLVEEDVASGLGCLAGEDDEEAASLFVGFAEVLGGEMLP</sequence>
<keyword evidence="2" id="KW-1185">Reference proteome</keyword>
<organism evidence="1 2">
    <name type="scientific">Rubus argutus</name>
    <name type="common">Southern blackberry</name>
    <dbReference type="NCBI Taxonomy" id="59490"/>
    <lineage>
        <taxon>Eukaryota</taxon>
        <taxon>Viridiplantae</taxon>
        <taxon>Streptophyta</taxon>
        <taxon>Embryophyta</taxon>
        <taxon>Tracheophyta</taxon>
        <taxon>Spermatophyta</taxon>
        <taxon>Magnoliopsida</taxon>
        <taxon>eudicotyledons</taxon>
        <taxon>Gunneridae</taxon>
        <taxon>Pentapetalae</taxon>
        <taxon>rosids</taxon>
        <taxon>fabids</taxon>
        <taxon>Rosales</taxon>
        <taxon>Rosaceae</taxon>
        <taxon>Rosoideae</taxon>
        <taxon>Rosoideae incertae sedis</taxon>
        <taxon>Rubus</taxon>
    </lineage>
</organism>
<dbReference type="Proteomes" id="UP001457282">
    <property type="component" value="Unassembled WGS sequence"/>
</dbReference>
<protein>
    <submittedName>
        <fullName evidence="1">Uncharacterized protein</fullName>
    </submittedName>
</protein>
<dbReference type="AlphaFoldDB" id="A0AAW1XNV4"/>
<reference evidence="1 2" key="1">
    <citation type="journal article" date="2023" name="G3 (Bethesda)">
        <title>A chromosome-length genome assembly and annotation of blackberry (Rubus argutus, cv. 'Hillquist').</title>
        <authorList>
            <person name="Bruna T."/>
            <person name="Aryal R."/>
            <person name="Dudchenko O."/>
            <person name="Sargent D.J."/>
            <person name="Mead D."/>
            <person name="Buti M."/>
            <person name="Cavallini A."/>
            <person name="Hytonen T."/>
            <person name="Andres J."/>
            <person name="Pham M."/>
            <person name="Weisz D."/>
            <person name="Mascagni F."/>
            <person name="Usai G."/>
            <person name="Natali L."/>
            <person name="Bassil N."/>
            <person name="Fernandez G.E."/>
            <person name="Lomsadze A."/>
            <person name="Armour M."/>
            <person name="Olukolu B."/>
            <person name="Poorten T."/>
            <person name="Britton C."/>
            <person name="Davik J."/>
            <person name="Ashrafi H."/>
            <person name="Aiden E.L."/>
            <person name="Borodovsky M."/>
            <person name="Worthington M."/>
        </authorList>
    </citation>
    <scope>NUCLEOTIDE SEQUENCE [LARGE SCALE GENOMIC DNA]</scope>
    <source>
        <strain evidence="1">PI 553951</strain>
    </source>
</reference>
<evidence type="ECO:0000313" key="1">
    <source>
        <dbReference type="EMBL" id="KAK9937663.1"/>
    </source>
</evidence>
<proteinExistence type="predicted"/>
<accession>A0AAW1XNV4</accession>
<comment type="caution">
    <text evidence="1">The sequence shown here is derived from an EMBL/GenBank/DDBJ whole genome shotgun (WGS) entry which is preliminary data.</text>
</comment>
<name>A0AAW1XNV4_RUBAR</name>
<evidence type="ECO:0000313" key="2">
    <source>
        <dbReference type="Proteomes" id="UP001457282"/>
    </source>
</evidence>